<dbReference type="InterPro" id="IPR058330">
    <property type="entry name" value="DUF8017"/>
</dbReference>
<keyword evidence="2" id="KW-0472">Membrane</keyword>
<dbReference type="RefSeq" id="WP_277751837.1">
    <property type="nucleotide sequence ID" value="NZ_JBFAUK010000010.1"/>
</dbReference>
<keyword evidence="2" id="KW-1133">Transmembrane helix</keyword>
<feature type="compositionally biased region" description="Basic and acidic residues" evidence="1">
    <location>
        <begin position="102"/>
        <end position="118"/>
    </location>
</feature>
<feature type="domain" description="DUF8017" evidence="3">
    <location>
        <begin position="123"/>
        <end position="318"/>
    </location>
</feature>
<dbReference type="Proteomes" id="UP001552594">
    <property type="component" value="Unassembled WGS sequence"/>
</dbReference>
<keyword evidence="5" id="KW-1185">Reference proteome</keyword>
<dbReference type="Pfam" id="PF26056">
    <property type="entry name" value="DUF8017"/>
    <property type="match status" value="1"/>
</dbReference>
<feature type="region of interest" description="Disordered" evidence="1">
    <location>
        <begin position="1"/>
        <end position="55"/>
    </location>
</feature>
<gene>
    <name evidence="4" type="ORF">AB0L16_15415</name>
</gene>
<feature type="compositionally biased region" description="Pro residues" evidence="1">
    <location>
        <begin position="17"/>
        <end position="41"/>
    </location>
</feature>
<evidence type="ECO:0000313" key="4">
    <source>
        <dbReference type="EMBL" id="MEV5507846.1"/>
    </source>
</evidence>
<feature type="transmembrane region" description="Helical" evidence="2">
    <location>
        <begin position="59"/>
        <end position="80"/>
    </location>
</feature>
<evidence type="ECO:0000313" key="5">
    <source>
        <dbReference type="Proteomes" id="UP001552594"/>
    </source>
</evidence>
<dbReference type="EMBL" id="JBFAUK010000010">
    <property type="protein sequence ID" value="MEV5507846.1"/>
    <property type="molecule type" value="Genomic_DNA"/>
</dbReference>
<protein>
    <recommendedName>
        <fullName evidence="3">DUF8017 domain-containing protein</fullName>
    </recommendedName>
</protein>
<comment type="caution">
    <text evidence="4">The sequence shown here is derived from an EMBL/GenBank/DDBJ whole genome shotgun (WGS) entry which is preliminary data.</text>
</comment>
<feature type="region of interest" description="Disordered" evidence="1">
    <location>
        <begin position="82"/>
        <end position="118"/>
    </location>
</feature>
<evidence type="ECO:0000256" key="2">
    <source>
        <dbReference type="SAM" id="Phobius"/>
    </source>
</evidence>
<accession>A0ABV3JY82</accession>
<proteinExistence type="predicted"/>
<name>A0ABV3JY82_STRON</name>
<reference evidence="4 5" key="1">
    <citation type="submission" date="2024-06" db="EMBL/GenBank/DDBJ databases">
        <title>The Natural Products Discovery Center: Release of the First 8490 Sequenced Strains for Exploring Actinobacteria Biosynthetic Diversity.</title>
        <authorList>
            <person name="Kalkreuter E."/>
            <person name="Kautsar S.A."/>
            <person name="Yang D."/>
            <person name="Bader C.D."/>
            <person name="Teijaro C.N."/>
            <person name="Fluegel L."/>
            <person name="Davis C.M."/>
            <person name="Simpson J.R."/>
            <person name="Lauterbach L."/>
            <person name="Steele A.D."/>
            <person name="Gui C."/>
            <person name="Meng S."/>
            <person name="Li G."/>
            <person name="Viehrig K."/>
            <person name="Ye F."/>
            <person name="Su P."/>
            <person name="Kiefer A.F."/>
            <person name="Nichols A."/>
            <person name="Cepeda A.J."/>
            <person name="Yan W."/>
            <person name="Fan B."/>
            <person name="Jiang Y."/>
            <person name="Adhikari A."/>
            <person name="Zheng C.-J."/>
            <person name="Schuster L."/>
            <person name="Cowan T.M."/>
            <person name="Smanski M.J."/>
            <person name="Chevrette M.G."/>
            <person name="De Carvalho L.P.S."/>
            <person name="Shen B."/>
        </authorList>
    </citation>
    <scope>NUCLEOTIDE SEQUENCE [LARGE SCALE GENOMIC DNA]</scope>
    <source>
        <strain evidence="4 5">NPDC052347</strain>
    </source>
</reference>
<sequence length="319" mass="32452">MAAAPTMVGGMPQGAAVPPPGPGMPQGAVPPPGPGMAPAPGMPSGGDGGGSARPKSRTWLAAVGGVVALAVIGGGVAYALKGGGDDKKADAKSSASAGAQPRQDKQQDKQSQDNTQEKPRVAIPAGWQPQSNADHGFGYAVPGKAEKWQVFPADTMISYTENGKPVVAMRGTANYREGGCSSSPNPQAFGEAGKGQLATVGLTGGGRDGTLQSNARNWAGNWGVMAYGGLGATKPKIEVSQATPWKHNGIDGYTATAKVTVTHRASQCVPPTAIVKTIAQKLPDGTFHGWVLYADQGVPNALPEAKIDEIMNTVRPAKN</sequence>
<evidence type="ECO:0000259" key="3">
    <source>
        <dbReference type="Pfam" id="PF26056"/>
    </source>
</evidence>
<keyword evidence="2" id="KW-0812">Transmembrane</keyword>
<evidence type="ECO:0000256" key="1">
    <source>
        <dbReference type="SAM" id="MobiDB-lite"/>
    </source>
</evidence>
<organism evidence="4 5">
    <name type="scientific">Streptomyces orinoci</name>
    <name type="common">Streptoverticillium orinoci</name>
    <dbReference type="NCBI Taxonomy" id="67339"/>
    <lineage>
        <taxon>Bacteria</taxon>
        <taxon>Bacillati</taxon>
        <taxon>Actinomycetota</taxon>
        <taxon>Actinomycetes</taxon>
        <taxon>Kitasatosporales</taxon>
        <taxon>Streptomycetaceae</taxon>
        <taxon>Streptomyces</taxon>
    </lineage>
</organism>